<reference evidence="7 8" key="1">
    <citation type="journal article" date="2017" name="Genome Biol.">
        <title>New reference genome sequences of hot pepper reveal the massive evolution of plant disease-resistance genes by retroduplication.</title>
        <authorList>
            <person name="Kim S."/>
            <person name="Park J."/>
            <person name="Yeom S.I."/>
            <person name="Kim Y.M."/>
            <person name="Seo E."/>
            <person name="Kim K.T."/>
            <person name="Kim M.S."/>
            <person name="Lee J.M."/>
            <person name="Cheong K."/>
            <person name="Shin H.S."/>
            <person name="Kim S.B."/>
            <person name="Han K."/>
            <person name="Lee J."/>
            <person name="Park M."/>
            <person name="Lee H.A."/>
            <person name="Lee H.Y."/>
            <person name="Lee Y."/>
            <person name="Oh S."/>
            <person name="Lee J.H."/>
            <person name="Choi E."/>
            <person name="Choi E."/>
            <person name="Lee S.E."/>
            <person name="Jeon J."/>
            <person name="Kim H."/>
            <person name="Choi G."/>
            <person name="Song H."/>
            <person name="Lee J."/>
            <person name="Lee S.C."/>
            <person name="Kwon J.K."/>
            <person name="Lee H.Y."/>
            <person name="Koo N."/>
            <person name="Hong Y."/>
            <person name="Kim R.W."/>
            <person name="Kang W.H."/>
            <person name="Huh J.H."/>
            <person name="Kang B.C."/>
            <person name="Yang T.J."/>
            <person name="Lee Y.H."/>
            <person name="Bennetzen J.L."/>
            <person name="Choi D."/>
        </authorList>
    </citation>
    <scope>NUCLEOTIDE SEQUENCE [LARGE SCALE GENOMIC DNA]</scope>
    <source>
        <strain evidence="8">cv. PBC81</strain>
    </source>
</reference>
<dbReference type="PROSITE" id="PS51742">
    <property type="entry name" value="PPC"/>
    <property type="match status" value="1"/>
</dbReference>
<accession>A0A2G2VIB3</accession>
<feature type="compositionally biased region" description="Gly residues" evidence="5">
    <location>
        <begin position="119"/>
        <end position="129"/>
    </location>
</feature>
<evidence type="ECO:0000259" key="6">
    <source>
        <dbReference type="PROSITE" id="PS51742"/>
    </source>
</evidence>
<feature type="region of interest" description="Disordered" evidence="5">
    <location>
        <begin position="78"/>
        <end position="129"/>
    </location>
</feature>
<keyword evidence="8" id="KW-1185">Reference proteome</keyword>
<dbReference type="Gene3D" id="3.30.1330.80">
    <property type="entry name" value="Hypothetical protein, similar to alpha- acetolactate decarboxylase, domain 2"/>
    <property type="match status" value="1"/>
</dbReference>
<evidence type="ECO:0000256" key="1">
    <source>
        <dbReference type="ARBA" id="ARBA00023015"/>
    </source>
</evidence>
<evidence type="ECO:0000256" key="2">
    <source>
        <dbReference type="ARBA" id="ARBA00023125"/>
    </source>
</evidence>
<evidence type="ECO:0000256" key="5">
    <source>
        <dbReference type="SAM" id="MobiDB-lite"/>
    </source>
</evidence>
<proteinExistence type="predicted"/>
<protein>
    <recommendedName>
        <fullName evidence="4">AT-hook motif nuclear-localized protein</fullName>
    </recommendedName>
</protein>
<feature type="compositionally biased region" description="Low complexity" evidence="5">
    <location>
        <begin position="105"/>
        <end position="118"/>
    </location>
</feature>
<dbReference type="CDD" id="cd11378">
    <property type="entry name" value="DUF296"/>
    <property type="match status" value="1"/>
</dbReference>
<dbReference type="PANTHER" id="PTHR31500">
    <property type="entry name" value="AT-HOOK MOTIF NUCLEAR-LOCALIZED PROTEIN 9"/>
    <property type="match status" value="1"/>
</dbReference>
<feature type="domain" description="PPC" evidence="6">
    <location>
        <begin position="1"/>
        <end position="96"/>
    </location>
</feature>
<dbReference type="GO" id="GO:0003680">
    <property type="term" value="F:minor groove of adenine-thymine-rich DNA binding"/>
    <property type="evidence" value="ECO:0007669"/>
    <property type="project" value="UniProtKB-UniRule"/>
</dbReference>
<evidence type="ECO:0000256" key="4">
    <source>
        <dbReference type="RuleBase" id="RU367031"/>
    </source>
</evidence>
<evidence type="ECO:0000313" key="7">
    <source>
        <dbReference type="EMBL" id="PHT32720.1"/>
    </source>
</evidence>
<dbReference type="PANTHER" id="PTHR31500:SF57">
    <property type="entry name" value="AT-HOOK MOTIF NUCLEAR-LOCALIZED PROTEIN 10"/>
    <property type="match status" value="1"/>
</dbReference>
<keyword evidence="4" id="KW-0539">Nucleus</keyword>
<organism evidence="7 8">
    <name type="scientific">Capsicum baccatum</name>
    <name type="common">Peruvian pepper</name>
    <dbReference type="NCBI Taxonomy" id="33114"/>
    <lineage>
        <taxon>Eukaryota</taxon>
        <taxon>Viridiplantae</taxon>
        <taxon>Streptophyta</taxon>
        <taxon>Embryophyta</taxon>
        <taxon>Tracheophyta</taxon>
        <taxon>Spermatophyta</taxon>
        <taxon>Magnoliopsida</taxon>
        <taxon>eudicotyledons</taxon>
        <taxon>Gunneridae</taxon>
        <taxon>Pentapetalae</taxon>
        <taxon>asterids</taxon>
        <taxon>lamiids</taxon>
        <taxon>Solanales</taxon>
        <taxon>Solanaceae</taxon>
        <taxon>Solanoideae</taxon>
        <taxon>Capsiceae</taxon>
        <taxon>Capsicum</taxon>
    </lineage>
</organism>
<dbReference type="STRING" id="33114.A0A2G2VIB3"/>
<dbReference type="Proteomes" id="UP000224567">
    <property type="component" value="Unassembled WGS sequence"/>
</dbReference>
<comment type="caution">
    <text evidence="7">The sequence shown here is derived from an EMBL/GenBank/DDBJ whole genome shotgun (WGS) entry which is preliminary data.</text>
</comment>
<comment type="domain">
    <text evidence="4">The PPC domain mediates interactions between AHL proteins.</text>
</comment>
<dbReference type="SUPFAM" id="SSF117856">
    <property type="entry name" value="AF0104/ALDC/Ptd012-like"/>
    <property type="match status" value="1"/>
</dbReference>
<sequence>MLQVLKGRFDIVSLSGSFVPSQIGSQQSQKGGFSVSLARSDGRIFGGGVVGVLTAASPVQALIKRRLFQVIVGSFSADGRAEPTSTNDFEASPSPSNANLGGWTGSNSPPSRGTSSESSGGGKGTKAVP</sequence>
<comment type="function">
    <text evidence="4">Transcription factor that specifically binds AT-rich DNA sequences related to the nuclear matrix attachment regions (MARs).</text>
</comment>
<dbReference type="InterPro" id="IPR005175">
    <property type="entry name" value="PPC_dom"/>
</dbReference>
<name>A0A2G2VIB3_CAPBA</name>
<feature type="compositionally biased region" description="Polar residues" evidence="5">
    <location>
        <begin position="83"/>
        <end position="99"/>
    </location>
</feature>
<evidence type="ECO:0000313" key="8">
    <source>
        <dbReference type="Proteomes" id="UP000224567"/>
    </source>
</evidence>
<dbReference type="EMBL" id="MLFT02000012">
    <property type="protein sequence ID" value="PHT32720.1"/>
    <property type="molecule type" value="Genomic_DNA"/>
</dbReference>
<dbReference type="AlphaFoldDB" id="A0A2G2VIB3"/>
<dbReference type="Pfam" id="PF03479">
    <property type="entry name" value="PCC"/>
    <property type="match status" value="1"/>
</dbReference>
<dbReference type="InterPro" id="IPR039605">
    <property type="entry name" value="AHL"/>
</dbReference>
<comment type="subcellular location">
    <subcellularLocation>
        <location evidence="4">Nucleus</location>
    </subcellularLocation>
</comment>
<dbReference type="OrthoDB" id="1735709at2759"/>
<keyword evidence="3 4" id="KW-0804">Transcription</keyword>
<evidence type="ECO:0000256" key="3">
    <source>
        <dbReference type="ARBA" id="ARBA00023163"/>
    </source>
</evidence>
<reference evidence="8" key="2">
    <citation type="journal article" date="2017" name="J. Anim. Genet.">
        <title>Multiple reference genome sequences of hot pepper reveal the massive evolution of plant disease resistance genes by retroduplication.</title>
        <authorList>
            <person name="Kim S."/>
            <person name="Park J."/>
            <person name="Yeom S.-I."/>
            <person name="Kim Y.-M."/>
            <person name="Seo E."/>
            <person name="Kim K.-T."/>
            <person name="Kim M.-S."/>
            <person name="Lee J.M."/>
            <person name="Cheong K."/>
            <person name="Shin H.-S."/>
            <person name="Kim S.-B."/>
            <person name="Han K."/>
            <person name="Lee J."/>
            <person name="Park M."/>
            <person name="Lee H.-A."/>
            <person name="Lee H.-Y."/>
            <person name="Lee Y."/>
            <person name="Oh S."/>
            <person name="Lee J.H."/>
            <person name="Choi E."/>
            <person name="Choi E."/>
            <person name="Lee S.E."/>
            <person name="Jeon J."/>
            <person name="Kim H."/>
            <person name="Choi G."/>
            <person name="Song H."/>
            <person name="Lee J."/>
            <person name="Lee S.-C."/>
            <person name="Kwon J.-K."/>
            <person name="Lee H.-Y."/>
            <person name="Koo N."/>
            <person name="Hong Y."/>
            <person name="Kim R.W."/>
            <person name="Kang W.-H."/>
            <person name="Huh J.H."/>
            <person name="Kang B.-C."/>
            <person name="Yang T.-J."/>
            <person name="Lee Y.-H."/>
            <person name="Bennetzen J.L."/>
            <person name="Choi D."/>
        </authorList>
    </citation>
    <scope>NUCLEOTIDE SEQUENCE [LARGE SCALE GENOMIC DNA]</scope>
    <source>
        <strain evidence="8">cv. PBC81</strain>
    </source>
</reference>
<keyword evidence="2 4" id="KW-0238">DNA-binding</keyword>
<dbReference type="GO" id="GO:0005634">
    <property type="term" value="C:nucleus"/>
    <property type="evidence" value="ECO:0007669"/>
    <property type="project" value="UniProtKB-SubCell"/>
</dbReference>
<keyword evidence="1 4" id="KW-0805">Transcription regulation</keyword>
<gene>
    <name evidence="7" type="ORF">CQW23_29057</name>
</gene>